<protein>
    <submittedName>
        <fullName evidence="5">Adenosine kinase</fullName>
    </submittedName>
</protein>
<dbReference type="InterPro" id="IPR002173">
    <property type="entry name" value="Carboh/pur_kinase_PfkB_CS"/>
</dbReference>
<dbReference type="RefSeq" id="WP_323738174.1">
    <property type="nucleotide sequence ID" value="NZ_CP112932.1"/>
</dbReference>
<evidence type="ECO:0000256" key="2">
    <source>
        <dbReference type="ARBA" id="ARBA00022679"/>
    </source>
</evidence>
<dbReference type="Gene3D" id="3.40.1190.20">
    <property type="match status" value="1"/>
</dbReference>
<evidence type="ECO:0000256" key="3">
    <source>
        <dbReference type="ARBA" id="ARBA00022777"/>
    </source>
</evidence>
<dbReference type="InterPro" id="IPR011611">
    <property type="entry name" value="PfkB_dom"/>
</dbReference>
<feature type="domain" description="Carbohydrate kinase PfkB" evidence="4">
    <location>
        <begin position="84"/>
        <end position="350"/>
    </location>
</feature>
<dbReference type="PANTHER" id="PTHR43320:SF3">
    <property type="entry name" value="CARBOHYDRATE KINASE PFKB DOMAIN-CONTAINING PROTEIN"/>
    <property type="match status" value="1"/>
</dbReference>
<organism evidence="5 6">
    <name type="scientific">Candidatus Trichorickettsia mobilis</name>
    <dbReference type="NCBI Taxonomy" id="1346319"/>
    <lineage>
        <taxon>Bacteria</taxon>
        <taxon>Pseudomonadati</taxon>
        <taxon>Pseudomonadota</taxon>
        <taxon>Alphaproteobacteria</taxon>
        <taxon>Rickettsiales</taxon>
        <taxon>Rickettsiaceae</taxon>
        <taxon>Rickettsieae</taxon>
        <taxon>Candidatus Trichorickettsia</taxon>
    </lineage>
</organism>
<keyword evidence="6" id="KW-1185">Reference proteome</keyword>
<evidence type="ECO:0000313" key="5">
    <source>
        <dbReference type="EMBL" id="WPY01400.1"/>
    </source>
</evidence>
<name>A0ABZ0UTM7_9RICK</name>
<dbReference type="CDD" id="cd01168">
    <property type="entry name" value="adenosine_kinase"/>
    <property type="match status" value="1"/>
</dbReference>
<dbReference type="PANTHER" id="PTHR43320">
    <property type="entry name" value="SUGAR KINASE"/>
    <property type="match status" value="1"/>
</dbReference>
<comment type="similarity">
    <text evidence="1">Belongs to the carbohydrate kinase PfkB family.</text>
</comment>
<dbReference type="InterPro" id="IPR029056">
    <property type="entry name" value="Ribokinase-like"/>
</dbReference>
<keyword evidence="2" id="KW-0808">Transferase</keyword>
<accession>A0ABZ0UTM7</accession>
<dbReference type="Proteomes" id="UP001326613">
    <property type="component" value="Chromosome"/>
</dbReference>
<dbReference type="EMBL" id="CP112932">
    <property type="protein sequence ID" value="WPY01400.1"/>
    <property type="molecule type" value="Genomic_DNA"/>
</dbReference>
<dbReference type="InterPro" id="IPR052700">
    <property type="entry name" value="Carb_kinase_PfkB-like"/>
</dbReference>
<dbReference type="GO" id="GO:0016301">
    <property type="term" value="F:kinase activity"/>
    <property type="evidence" value="ECO:0007669"/>
    <property type="project" value="UniProtKB-KW"/>
</dbReference>
<dbReference type="SUPFAM" id="SSF53613">
    <property type="entry name" value="Ribokinase-like"/>
    <property type="match status" value="1"/>
</dbReference>
<sequence>MRLLYIIFFYIIFSPFLTLAQEQQQKENDVIILGQAVYDTIFKTTERELLPFVQAQEMYIGDSRKVSYNVIQELEQSFVPIMTAPGGSAANMAYALGVLDAKVGFYSVSSTDAWGTEFVKSLTNVGVKDFTRSIENADQDDSKTISRVLVFITPTNAERTMFAYDGISTDFNKVEFDFSEVQNYKVAYIEGYIFSDLNKKFIFNFIKFAKSLGLKIAFSPSSTHLINSYRNDFIKIANQSDILFTRPAEISALFDGAESEHSLKKLAAKINTIVMTMGEEGAVIVQGAKRITIPPMIQDKKNIIDTTGAGDGFAAGFLYGYTHGYDIENSGKLGAYIAAAALKQLSARPSKEMIQKSMSEFLNSTKVQ</sequence>
<reference evidence="5 6" key="1">
    <citation type="submission" date="2022-10" db="EMBL/GenBank/DDBJ databases">
        <title>Host association and intracellularity evolved multiple times independently in the Rickettsiales.</title>
        <authorList>
            <person name="Castelli M."/>
            <person name="Nardi T."/>
            <person name="Gammuto L."/>
            <person name="Bellinzona G."/>
            <person name="Sabaneyeva E."/>
            <person name="Potekhin A."/>
            <person name="Serra V."/>
            <person name="Petroni G."/>
            <person name="Sassera D."/>
        </authorList>
    </citation>
    <scope>NUCLEOTIDE SEQUENCE [LARGE SCALE GENOMIC DNA]</scope>
    <source>
        <strain evidence="5 6">Kr 154-4</strain>
    </source>
</reference>
<evidence type="ECO:0000256" key="1">
    <source>
        <dbReference type="ARBA" id="ARBA00010688"/>
    </source>
</evidence>
<dbReference type="PROSITE" id="PS00584">
    <property type="entry name" value="PFKB_KINASES_2"/>
    <property type="match status" value="1"/>
</dbReference>
<dbReference type="Pfam" id="PF00294">
    <property type="entry name" value="PfkB"/>
    <property type="match status" value="1"/>
</dbReference>
<evidence type="ECO:0000259" key="4">
    <source>
        <dbReference type="Pfam" id="PF00294"/>
    </source>
</evidence>
<keyword evidence="3 5" id="KW-0418">Kinase</keyword>
<gene>
    <name evidence="5" type="ORF">Trichorick_01311</name>
</gene>
<proteinExistence type="inferred from homology"/>
<evidence type="ECO:0000313" key="6">
    <source>
        <dbReference type="Proteomes" id="UP001326613"/>
    </source>
</evidence>